<evidence type="ECO:0000313" key="2">
    <source>
        <dbReference type="EMBL" id="MCV7226485.1"/>
    </source>
</evidence>
<evidence type="ECO:0000256" key="1">
    <source>
        <dbReference type="SAM" id="Phobius"/>
    </source>
</evidence>
<keyword evidence="3" id="KW-1185">Reference proteome</keyword>
<feature type="transmembrane region" description="Helical" evidence="1">
    <location>
        <begin position="133"/>
        <end position="159"/>
    </location>
</feature>
<evidence type="ECO:0000313" key="3">
    <source>
        <dbReference type="Proteomes" id="UP001526201"/>
    </source>
</evidence>
<dbReference type="Proteomes" id="UP001526201">
    <property type="component" value="Unassembled WGS sequence"/>
</dbReference>
<dbReference type="EMBL" id="JACKTY010000024">
    <property type="protein sequence ID" value="MCV7226485.1"/>
    <property type="molecule type" value="Genomic_DNA"/>
</dbReference>
<feature type="transmembrane region" description="Helical" evidence="1">
    <location>
        <begin position="106"/>
        <end position="127"/>
    </location>
</feature>
<sequence length="173" mass="19350">MGAPFYFVWSAGLSKIISRIEGPMGVLSTIELLGGLLTAIVTLVPPTIWLTAALRAGTRTDGAIQLFYDFGWIFFDLTFMCSVLQSIALGLAILRDRRPMPLFPRWVAWVAFLVAATYFPLIFVPFFRDGPFAWHGLISFWVVFVMFFVLIALVTPYALKASRTVETEMTTPA</sequence>
<organism evidence="2 3">
    <name type="scientific">Mycolicibacterium komossense</name>
    <dbReference type="NCBI Taxonomy" id="1779"/>
    <lineage>
        <taxon>Bacteria</taxon>
        <taxon>Bacillati</taxon>
        <taxon>Actinomycetota</taxon>
        <taxon>Actinomycetes</taxon>
        <taxon>Mycobacteriales</taxon>
        <taxon>Mycobacteriaceae</taxon>
        <taxon>Mycolicibacterium</taxon>
    </lineage>
</organism>
<gene>
    <name evidence="2" type="ORF">H7J73_10630</name>
</gene>
<protein>
    <submittedName>
        <fullName evidence="2">Uncharacterized protein</fullName>
    </submittedName>
</protein>
<name>A0ABT3CAJ3_9MYCO</name>
<keyword evidence="1" id="KW-0812">Transmembrane</keyword>
<reference evidence="2 3" key="1">
    <citation type="journal article" date="2022" name="BMC Genomics">
        <title>Comparative genome analysis of mycobacteria focusing on tRNA and non-coding RNA.</title>
        <authorList>
            <person name="Behra P.R.K."/>
            <person name="Pettersson B.M.F."/>
            <person name="Ramesh M."/>
            <person name="Das S."/>
            <person name="Dasgupta S."/>
            <person name="Kirsebom L.A."/>
        </authorList>
    </citation>
    <scope>NUCLEOTIDE SEQUENCE [LARGE SCALE GENOMIC DNA]</scope>
    <source>
        <strain evidence="2 3">DSM 44078</strain>
    </source>
</reference>
<keyword evidence="1" id="KW-0472">Membrane</keyword>
<feature type="transmembrane region" description="Helical" evidence="1">
    <location>
        <begin position="70"/>
        <end position="94"/>
    </location>
</feature>
<comment type="caution">
    <text evidence="2">The sequence shown here is derived from an EMBL/GenBank/DDBJ whole genome shotgun (WGS) entry which is preliminary data.</text>
</comment>
<dbReference type="RefSeq" id="WP_264067340.1">
    <property type="nucleotide sequence ID" value="NZ_JACKTY010000024.1"/>
</dbReference>
<feature type="transmembrane region" description="Helical" evidence="1">
    <location>
        <begin position="25"/>
        <end position="50"/>
    </location>
</feature>
<proteinExistence type="predicted"/>
<accession>A0ABT3CAJ3</accession>
<keyword evidence="1" id="KW-1133">Transmembrane helix</keyword>